<sequence length="201" mass="21585">MVDPSPPISLADEKAALRKAHRKARADHVAGLPQGLRALVLKRPPAPIVAMIPEGAAVGLYHPTGAEAPAIGWARWLAENGRQVALPWFAGRDAVMEFRAWNNPWDDDLLTAGPWGALQPKEGDGLVIPDIVVVPLLAFTASGHRLGQGGGHYDRWLAAHPGVSAIGLAWDCQIAEELPFEPHDHPLAAVVTPTRIYEGQQ</sequence>
<keyword evidence="4" id="KW-0479">Metal-binding</keyword>
<dbReference type="InterPro" id="IPR024185">
    <property type="entry name" value="FTHF_cligase-like_sf"/>
</dbReference>
<dbReference type="EC" id="6.3.3.2" evidence="4"/>
<dbReference type="PANTHER" id="PTHR23407:SF1">
    <property type="entry name" value="5-FORMYLTETRAHYDROFOLATE CYCLO-LIGASE"/>
    <property type="match status" value="1"/>
</dbReference>
<evidence type="ECO:0000256" key="4">
    <source>
        <dbReference type="RuleBase" id="RU361279"/>
    </source>
</evidence>
<comment type="similarity">
    <text evidence="1 4">Belongs to the 5-formyltetrahydrofolate cyclo-ligase family.</text>
</comment>
<evidence type="ECO:0000313" key="6">
    <source>
        <dbReference type="Proteomes" id="UP001162880"/>
    </source>
</evidence>
<dbReference type="PANTHER" id="PTHR23407">
    <property type="entry name" value="ATPASE INHIBITOR/5-FORMYLTETRAHYDROFOLATE CYCLO-LIGASE"/>
    <property type="match status" value="1"/>
</dbReference>
<comment type="catalytic activity">
    <reaction evidence="4">
        <text>(6S)-5-formyl-5,6,7,8-tetrahydrofolate + ATP = (6R)-5,10-methenyltetrahydrofolate + ADP + phosphate</text>
        <dbReference type="Rhea" id="RHEA:10488"/>
        <dbReference type="ChEBI" id="CHEBI:30616"/>
        <dbReference type="ChEBI" id="CHEBI:43474"/>
        <dbReference type="ChEBI" id="CHEBI:57455"/>
        <dbReference type="ChEBI" id="CHEBI:57457"/>
        <dbReference type="ChEBI" id="CHEBI:456216"/>
        <dbReference type="EC" id="6.3.3.2"/>
    </reaction>
</comment>
<keyword evidence="5" id="KW-0436">Ligase</keyword>
<name>A0ABT0AX85_9SPHN</name>
<organism evidence="5 6">
    <name type="scientific">Novosphingobium album</name>
    <name type="common">ex Hu et al. 2023</name>
    <dbReference type="NCBI Taxonomy" id="2930093"/>
    <lineage>
        <taxon>Bacteria</taxon>
        <taxon>Pseudomonadati</taxon>
        <taxon>Pseudomonadota</taxon>
        <taxon>Alphaproteobacteria</taxon>
        <taxon>Sphingomonadales</taxon>
        <taxon>Sphingomonadaceae</taxon>
        <taxon>Novosphingobium</taxon>
    </lineage>
</organism>
<dbReference type="GO" id="GO:0030272">
    <property type="term" value="F:5-formyltetrahydrofolate cyclo-ligase activity"/>
    <property type="evidence" value="ECO:0007669"/>
    <property type="project" value="UniProtKB-EC"/>
</dbReference>
<evidence type="ECO:0000256" key="3">
    <source>
        <dbReference type="ARBA" id="ARBA00022840"/>
    </source>
</evidence>
<reference evidence="5" key="1">
    <citation type="submission" date="2022-03" db="EMBL/GenBank/DDBJ databases">
        <title>Identification of a novel bacterium isolated from mangrove sediments.</title>
        <authorList>
            <person name="Pan X."/>
        </authorList>
    </citation>
    <scope>NUCLEOTIDE SEQUENCE</scope>
    <source>
        <strain evidence="5">B2580</strain>
    </source>
</reference>
<dbReference type="RefSeq" id="WP_243990301.1">
    <property type="nucleotide sequence ID" value="NZ_JALHLE010000003.1"/>
</dbReference>
<dbReference type="Proteomes" id="UP001162880">
    <property type="component" value="Unassembled WGS sequence"/>
</dbReference>
<evidence type="ECO:0000256" key="2">
    <source>
        <dbReference type="ARBA" id="ARBA00022741"/>
    </source>
</evidence>
<proteinExistence type="inferred from homology"/>
<accession>A0ABT0AX85</accession>
<comment type="cofactor">
    <cofactor evidence="4">
        <name>Mg(2+)</name>
        <dbReference type="ChEBI" id="CHEBI:18420"/>
    </cofactor>
</comment>
<keyword evidence="4" id="KW-0460">Magnesium</keyword>
<keyword evidence="2 4" id="KW-0547">Nucleotide-binding</keyword>
<dbReference type="Pfam" id="PF01812">
    <property type="entry name" value="5-FTHF_cyc-lig"/>
    <property type="match status" value="1"/>
</dbReference>
<evidence type="ECO:0000313" key="5">
    <source>
        <dbReference type="EMBL" id="MCJ2177387.1"/>
    </source>
</evidence>
<dbReference type="InterPro" id="IPR002698">
    <property type="entry name" value="FTHF_cligase"/>
</dbReference>
<dbReference type="EMBL" id="JALHLE010000003">
    <property type="protein sequence ID" value="MCJ2177387.1"/>
    <property type="molecule type" value="Genomic_DNA"/>
</dbReference>
<evidence type="ECO:0000256" key="1">
    <source>
        <dbReference type="ARBA" id="ARBA00010638"/>
    </source>
</evidence>
<keyword evidence="6" id="KW-1185">Reference proteome</keyword>
<protein>
    <recommendedName>
        <fullName evidence="4">5-formyltetrahydrofolate cyclo-ligase</fullName>
        <ecNumber evidence="4">6.3.3.2</ecNumber>
    </recommendedName>
</protein>
<dbReference type="NCBIfam" id="TIGR02727">
    <property type="entry name" value="MTHFS_bact"/>
    <property type="match status" value="1"/>
</dbReference>
<dbReference type="SUPFAM" id="SSF100950">
    <property type="entry name" value="NagB/RpiA/CoA transferase-like"/>
    <property type="match status" value="1"/>
</dbReference>
<dbReference type="InterPro" id="IPR037171">
    <property type="entry name" value="NagB/RpiA_transferase-like"/>
</dbReference>
<comment type="caution">
    <text evidence="5">The sequence shown here is derived from an EMBL/GenBank/DDBJ whole genome shotgun (WGS) entry which is preliminary data.</text>
</comment>
<gene>
    <name evidence="5" type="ORF">MTR64_02330</name>
</gene>
<keyword evidence="3 4" id="KW-0067">ATP-binding</keyword>
<dbReference type="Gene3D" id="3.40.50.10420">
    <property type="entry name" value="NagB/RpiA/CoA transferase-like"/>
    <property type="match status" value="1"/>
</dbReference>